<dbReference type="Proteomes" id="UP000324800">
    <property type="component" value="Unassembled WGS sequence"/>
</dbReference>
<evidence type="ECO:0000313" key="1">
    <source>
        <dbReference type="EMBL" id="KAA6392472.1"/>
    </source>
</evidence>
<protein>
    <submittedName>
        <fullName evidence="1">Uncharacterized protein</fullName>
    </submittedName>
</protein>
<comment type="caution">
    <text evidence="1">The sequence shown here is derived from an EMBL/GenBank/DDBJ whole genome shotgun (WGS) entry which is preliminary data.</text>
</comment>
<proteinExistence type="predicted"/>
<evidence type="ECO:0000313" key="2">
    <source>
        <dbReference type="Proteomes" id="UP000324800"/>
    </source>
</evidence>
<dbReference type="EMBL" id="SNRW01002532">
    <property type="protein sequence ID" value="KAA6392472.1"/>
    <property type="molecule type" value="Genomic_DNA"/>
</dbReference>
<name>A0A5J4WD71_9EUKA</name>
<dbReference type="AlphaFoldDB" id="A0A5J4WD71"/>
<accession>A0A5J4WD71</accession>
<sequence length="103" mass="11792">MVDGRQKLLASVGFVPFRSLFHLGKSLYLPTPLAHTSQWWNKSVFHFQRGCHISFLIAGIRGVQHVTQDTQDTQDTWTIHIIYPLHQLYDNMSDMAGIQPVSL</sequence>
<gene>
    <name evidence="1" type="ORF">EZS28_012004</name>
</gene>
<organism evidence="1 2">
    <name type="scientific">Streblomastix strix</name>
    <dbReference type="NCBI Taxonomy" id="222440"/>
    <lineage>
        <taxon>Eukaryota</taxon>
        <taxon>Metamonada</taxon>
        <taxon>Preaxostyla</taxon>
        <taxon>Oxymonadida</taxon>
        <taxon>Streblomastigidae</taxon>
        <taxon>Streblomastix</taxon>
    </lineage>
</organism>
<reference evidence="1 2" key="1">
    <citation type="submission" date="2019-03" db="EMBL/GenBank/DDBJ databases">
        <title>Single cell metagenomics reveals metabolic interactions within the superorganism composed of flagellate Streblomastix strix and complex community of Bacteroidetes bacteria on its surface.</title>
        <authorList>
            <person name="Treitli S.C."/>
            <person name="Kolisko M."/>
            <person name="Husnik F."/>
            <person name="Keeling P."/>
            <person name="Hampl V."/>
        </authorList>
    </citation>
    <scope>NUCLEOTIDE SEQUENCE [LARGE SCALE GENOMIC DNA]</scope>
    <source>
        <strain evidence="1">ST1C</strain>
    </source>
</reference>